<dbReference type="Gene3D" id="3.40.50.1980">
    <property type="entry name" value="Nitrogenase molybdenum iron protein domain"/>
    <property type="match status" value="2"/>
</dbReference>
<dbReference type="EMBL" id="LYND01000195">
    <property type="protein sequence ID" value="ODA06017.1"/>
    <property type="molecule type" value="Genomic_DNA"/>
</dbReference>
<dbReference type="SUPFAM" id="SSF53807">
    <property type="entry name" value="Helical backbone' metal receptor"/>
    <property type="match status" value="1"/>
</dbReference>
<evidence type="ECO:0000256" key="1">
    <source>
        <dbReference type="ARBA" id="ARBA00004196"/>
    </source>
</evidence>
<comment type="caution">
    <text evidence="8">The sequence shown here is derived from an EMBL/GenBank/DDBJ whole genome shotgun (WGS) entry which is preliminary data.</text>
</comment>
<dbReference type="InterPro" id="IPR002491">
    <property type="entry name" value="ABC_transptr_periplasmic_BD"/>
</dbReference>
<dbReference type="InterPro" id="IPR051313">
    <property type="entry name" value="Bact_iron-sidero_bind"/>
</dbReference>
<keyword evidence="9" id="KW-1185">Reference proteome</keyword>
<sequence>MRIIINGRNIVSYFKFRASACLFIISLMLVLSACATSGGGTVTESGQSTALKTTSTGDEAATRTYESDKGTITLPEHPQRVVVAVDDYVGDVLALGITPVGAPDTVFDAPYYKKYLNGVANIGDSSALSLEKVITLKPDLIITYDEKAYENLKKIAPTVFIPYGKYQYKDRLMELGKVLNKEQEAKNCLADFATKIAEKKQALSDVIDSGKKIAIFEITGKELYLYGKSYGRGGAILYDELGLHAPEKVEKAAFEKGWASISIEALPEMLGDADYLMLGIRGDGTDQGKDILSKSVWKNLSAVKSGKVYQYSIDDFYFQDPIALTYQLELISDFLVSKK</sequence>
<dbReference type="Proteomes" id="UP000094974">
    <property type="component" value="Unassembled WGS sequence"/>
</dbReference>
<dbReference type="Pfam" id="PF01497">
    <property type="entry name" value="Peripla_BP_2"/>
    <property type="match status" value="1"/>
</dbReference>
<dbReference type="PANTHER" id="PTHR30532:SF26">
    <property type="entry name" value="IRON(3+)-HYDROXAMATE-BINDING PROTEIN FHUD"/>
    <property type="match status" value="1"/>
</dbReference>
<feature type="signal peptide" evidence="6">
    <location>
        <begin position="1"/>
        <end position="35"/>
    </location>
</feature>
<gene>
    <name evidence="8" type="ORF">A7312_17180</name>
</gene>
<evidence type="ECO:0000313" key="9">
    <source>
        <dbReference type="Proteomes" id="UP000094974"/>
    </source>
</evidence>
<evidence type="ECO:0000256" key="4">
    <source>
        <dbReference type="ARBA" id="ARBA00022729"/>
    </source>
</evidence>
<evidence type="ECO:0000259" key="7">
    <source>
        <dbReference type="PROSITE" id="PS50983"/>
    </source>
</evidence>
<evidence type="ECO:0000256" key="3">
    <source>
        <dbReference type="ARBA" id="ARBA00022448"/>
    </source>
</evidence>
<feature type="region of interest" description="Disordered" evidence="5">
    <location>
        <begin position="40"/>
        <end position="64"/>
    </location>
</feature>
<evidence type="ECO:0000256" key="6">
    <source>
        <dbReference type="SAM" id="SignalP"/>
    </source>
</evidence>
<evidence type="ECO:0000256" key="2">
    <source>
        <dbReference type="ARBA" id="ARBA00008814"/>
    </source>
</evidence>
<organism evidence="8 9">
    <name type="scientific">Paenibacillus polymyxa</name>
    <name type="common">Bacillus polymyxa</name>
    <dbReference type="NCBI Taxonomy" id="1406"/>
    <lineage>
        <taxon>Bacteria</taxon>
        <taxon>Bacillati</taxon>
        <taxon>Bacillota</taxon>
        <taxon>Bacilli</taxon>
        <taxon>Bacillales</taxon>
        <taxon>Paenibacillaceae</taxon>
        <taxon>Paenibacillus</taxon>
    </lineage>
</organism>
<feature type="chain" id="PRO_5046364945" evidence="6">
    <location>
        <begin position="36"/>
        <end position="339"/>
    </location>
</feature>
<keyword evidence="4 6" id="KW-0732">Signal</keyword>
<dbReference type="PANTHER" id="PTHR30532">
    <property type="entry name" value="IRON III DICITRATE-BINDING PERIPLASMIC PROTEIN"/>
    <property type="match status" value="1"/>
</dbReference>
<name>A0ABX2Z484_PAEPO</name>
<proteinExistence type="inferred from homology"/>
<feature type="domain" description="Fe/B12 periplasmic-binding" evidence="7">
    <location>
        <begin position="80"/>
        <end position="339"/>
    </location>
</feature>
<feature type="compositionally biased region" description="Polar residues" evidence="5">
    <location>
        <begin position="42"/>
        <end position="57"/>
    </location>
</feature>
<evidence type="ECO:0000256" key="5">
    <source>
        <dbReference type="SAM" id="MobiDB-lite"/>
    </source>
</evidence>
<reference evidence="9" key="1">
    <citation type="submission" date="2016-05" db="EMBL/GenBank/DDBJ databases">
        <title>Whole genome shotgun sequencing of cultured foodborne pathogen.</title>
        <authorList>
            <person name="Zheng J."/>
            <person name="Timme R."/>
            <person name="Allard M."/>
            <person name="Strain E."/>
            <person name="Luo Y."/>
            <person name="Brown E."/>
        </authorList>
    </citation>
    <scope>NUCLEOTIDE SEQUENCE [LARGE SCALE GENOMIC DNA]</scope>
    <source>
        <strain evidence="9">CFSAN034343</strain>
    </source>
</reference>
<evidence type="ECO:0000313" key="8">
    <source>
        <dbReference type="EMBL" id="ODA06017.1"/>
    </source>
</evidence>
<comment type="similarity">
    <text evidence="2">Belongs to the bacterial solute-binding protein 8 family.</text>
</comment>
<dbReference type="CDD" id="cd01138">
    <property type="entry name" value="FeuA"/>
    <property type="match status" value="1"/>
</dbReference>
<accession>A0ABX2Z484</accession>
<protein>
    <submittedName>
        <fullName evidence="8">Ferrichrome ABC transporter substrate-binding protein</fullName>
    </submittedName>
</protein>
<dbReference type="PROSITE" id="PS50983">
    <property type="entry name" value="FE_B12_PBP"/>
    <property type="match status" value="1"/>
</dbReference>
<dbReference type="PROSITE" id="PS51257">
    <property type="entry name" value="PROKAR_LIPOPROTEIN"/>
    <property type="match status" value="1"/>
</dbReference>
<keyword evidence="3" id="KW-0813">Transport</keyword>
<comment type="subcellular location">
    <subcellularLocation>
        <location evidence="1">Cell envelope</location>
    </subcellularLocation>
</comment>